<comment type="similarity">
    <text evidence="1">Belongs to the carbohydrate kinase PfkB family.</text>
</comment>
<comment type="caution">
    <text evidence="7">The sequence shown here is derived from an EMBL/GenBank/DDBJ whole genome shotgun (WGS) entry which is preliminary data.</text>
</comment>
<dbReference type="OrthoDB" id="9813569at2"/>
<keyword evidence="8" id="KW-1185">Reference proteome</keyword>
<evidence type="ECO:0000313" key="8">
    <source>
        <dbReference type="Proteomes" id="UP000287239"/>
    </source>
</evidence>
<dbReference type="SUPFAM" id="SSF53613">
    <property type="entry name" value="Ribokinase-like"/>
    <property type="match status" value="1"/>
</dbReference>
<evidence type="ECO:0000256" key="1">
    <source>
        <dbReference type="ARBA" id="ARBA00010688"/>
    </source>
</evidence>
<dbReference type="PANTHER" id="PTHR43085">
    <property type="entry name" value="HEXOKINASE FAMILY MEMBER"/>
    <property type="match status" value="1"/>
</dbReference>
<dbReference type="GO" id="GO:0016301">
    <property type="term" value="F:kinase activity"/>
    <property type="evidence" value="ECO:0007669"/>
    <property type="project" value="UniProtKB-KW"/>
</dbReference>
<dbReference type="InterPro" id="IPR029056">
    <property type="entry name" value="Ribokinase-like"/>
</dbReference>
<dbReference type="EMBL" id="NGJU01000028">
    <property type="protein sequence ID" value="RST91574.1"/>
    <property type="molecule type" value="Genomic_DNA"/>
</dbReference>
<dbReference type="InterPro" id="IPR002173">
    <property type="entry name" value="Carboh/pur_kinase_PfkB_CS"/>
</dbReference>
<evidence type="ECO:0000256" key="3">
    <source>
        <dbReference type="ARBA" id="ARBA00022741"/>
    </source>
</evidence>
<dbReference type="Gene3D" id="3.40.1190.20">
    <property type="match status" value="1"/>
</dbReference>
<evidence type="ECO:0000256" key="5">
    <source>
        <dbReference type="ARBA" id="ARBA00022840"/>
    </source>
</evidence>
<name>A0A429ZD15_9ENTE</name>
<proteinExistence type="inferred from homology"/>
<dbReference type="InterPro" id="IPR011611">
    <property type="entry name" value="PfkB_dom"/>
</dbReference>
<dbReference type="CDD" id="cd01166">
    <property type="entry name" value="KdgK"/>
    <property type="match status" value="1"/>
</dbReference>
<keyword evidence="3" id="KW-0547">Nucleotide-binding</keyword>
<gene>
    <name evidence="7" type="ORF">CBF35_14000</name>
</gene>
<dbReference type="PROSITE" id="PS00584">
    <property type="entry name" value="PFKB_KINASES_2"/>
    <property type="match status" value="1"/>
</dbReference>
<evidence type="ECO:0000313" key="7">
    <source>
        <dbReference type="EMBL" id="RST91574.1"/>
    </source>
</evidence>
<protein>
    <submittedName>
        <fullName evidence="7">2-dehydro-3-deoxygluconokinase</fullName>
    </submittedName>
</protein>
<dbReference type="PANTHER" id="PTHR43085:SF1">
    <property type="entry name" value="PSEUDOURIDINE KINASE-RELATED"/>
    <property type="match status" value="1"/>
</dbReference>
<sequence>MVDVMLVGEPLVIFIANEEGKLAEVTDFSKGLAGAEVNVGIGLARLGHEVNYMTKLRLDDFGKFIYQTLAEENLASENIIFTESGQVGMMFKNRVSVGDPETIYYRENSVASTLSVADVEKIDFEQIKVLHVTGIPPALSESSRQACFYLMEKAKAAGCYVTFDPNLRPSLWESPKLMVDTLNQLAAFADVVLPGLAEGQQLTGFSQPEEIADFYLSLGVKTVIIKDGGQGAYFKTTNSQLEQVSGFKVTKVVDTVGAGDGFAVGVIDGYLEGLSLRETVKNANGIGAIQVQYVSDNQGLPTRAELERFCLEN</sequence>
<reference evidence="7 8" key="1">
    <citation type="submission" date="2017-05" db="EMBL/GenBank/DDBJ databases">
        <title>Vagococcus spp. assemblies.</title>
        <authorList>
            <person name="Gulvik C.A."/>
        </authorList>
    </citation>
    <scope>NUCLEOTIDE SEQUENCE [LARGE SCALE GENOMIC DNA]</scope>
    <source>
        <strain evidence="7 8">NCFB 2777</strain>
    </source>
</reference>
<accession>A0A429ZD15</accession>
<keyword evidence="5" id="KW-0067">ATP-binding</keyword>
<keyword evidence="4 7" id="KW-0418">Kinase</keyword>
<organism evidence="7 8">
    <name type="scientific">Vagococcus salmoninarum</name>
    <dbReference type="NCBI Taxonomy" id="2739"/>
    <lineage>
        <taxon>Bacteria</taxon>
        <taxon>Bacillati</taxon>
        <taxon>Bacillota</taxon>
        <taxon>Bacilli</taxon>
        <taxon>Lactobacillales</taxon>
        <taxon>Enterococcaceae</taxon>
        <taxon>Vagococcus</taxon>
    </lineage>
</organism>
<dbReference type="RefSeq" id="WP_126782227.1">
    <property type="nucleotide sequence ID" value="NZ_NGJU01000028.1"/>
</dbReference>
<dbReference type="AlphaFoldDB" id="A0A429ZD15"/>
<dbReference type="Pfam" id="PF00294">
    <property type="entry name" value="PfkB"/>
    <property type="match status" value="1"/>
</dbReference>
<feature type="domain" description="Carbohydrate kinase PfkB" evidence="6">
    <location>
        <begin position="3"/>
        <end position="302"/>
    </location>
</feature>
<dbReference type="GO" id="GO:0005524">
    <property type="term" value="F:ATP binding"/>
    <property type="evidence" value="ECO:0007669"/>
    <property type="project" value="UniProtKB-KW"/>
</dbReference>
<evidence type="ECO:0000259" key="6">
    <source>
        <dbReference type="Pfam" id="PF00294"/>
    </source>
</evidence>
<keyword evidence="2" id="KW-0808">Transferase</keyword>
<dbReference type="Proteomes" id="UP000287239">
    <property type="component" value="Unassembled WGS sequence"/>
</dbReference>
<evidence type="ECO:0000256" key="4">
    <source>
        <dbReference type="ARBA" id="ARBA00022777"/>
    </source>
</evidence>
<dbReference type="InterPro" id="IPR050306">
    <property type="entry name" value="PfkB_Carbo_kinase"/>
</dbReference>
<dbReference type="GeneID" id="98569458"/>
<evidence type="ECO:0000256" key="2">
    <source>
        <dbReference type="ARBA" id="ARBA00022679"/>
    </source>
</evidence>